<evidence type="ECO:0000313" key="1">
    <source>
        <dbReference type="EMBL" id="MPM66293.1"/>
    </source>
</evidence>
<comment type="caution">
    <text evidence="1">The sequence shown here is derived from an EMBL/GenBank/DDBJ whole genome shotgun (WGS) entry which is preliminary data.</text>
</comment>
<gene>
    <name evidence="1" type="ORF">SDC9_113200</name>
</gene>
<reference evidence="1" key="1">
    <citation type="submission" date="2019-08" db="EMBL/GenBank/DDBJ databases">
        <authorList>
            <person name="Kucharzyk K."/>
            <person name="Murdoch R.W."/>
            <person name="Higgins S."/>
            <person name="Loffler F."/>
        </authorList>
    </citation>
    <scope>NUCLEOTIDE SEQUENCE</scope>
</reference>
<name>A0A645BSS7_9ZZZZ</name>
<proteinExistence type="predicted"/>
<accession>A0A645BSS7</accession>
<dbReference type="EMBL" id="VSSQ01020991">
    <property type="protein sequence ID" value="MPM66293.1"/>
    <property type="molecule type" value="Genomic_DNA"/>
</dbReference>
<protein>
    <submittedName>
        <fullName evidence="1">Uncharacterized protein</fullName>
    </submittedName>
</protein>
<organism evidence="1">
    <name type="scientific">bioreactor metagenome</name>
    <dbReference type="NCBI Taxonomy" id="1076179"/>
    <lineage>
        <taxon>unclassified sequences</taxon>
        <taxon>metagenomes</taxon>
        <taxon>ecological metagenomes</taxon>
    </lineage>
</organism>
<sequence length="101" mass="11372">MIRQRDGHRIPIAVHGRIDRIVANAVAVFVDRVARAVEIDRRICVDLRGDGHTRAVDHGNGIPSYDEPARDQLRGYMIKVPAVEPAVREQVAARRADRQDE</sequence>
<dbReference type="AlphaFoldDB" id="A0A645BSS7"/>